<dbReference type="OrthoDB" id="7871254at2759"/>
<reference evidence="3" key="1">
    <citation type="submission" date="2025-08" db="UniProtKB">
        <authorList>
            <consortium name="RefSeq"/>
        </authorList>
    </citation>
    <scope>IDENTIFICATION</scope>
    <source>
        <strain evidence="3">15085-1641.00</strain>
        <tissue evidence="3">Whole body</tissue>
    </source>
</reference>
<dbReference type="GeneID" id="111596402"/>
<dbReference type="Proteomes" id="UP000504633">
    <property type="component" value="Unplaced"/>
</dbReference>
<dbReference type="OMA" id="QLNIGFC"/>
<keyword evidence="2" id="KW-1185">Reference proteome</keyword>
<sequence length="156" mass="17010">MQLNIGFCFLLLAALLTAQAKPTFDKMAEVLLDVLDDRPHYARPRPYAPVPSSGPLIQEGYDHGYDYYYGGGGGHVHGNGVNVGYPYAQPPPAYGYYDQGPVHGPVKGYFPEPHYPHGYASHGYAPAPTYRQEHGHGYGRVDVTGPGVGGYKQHGY</sequence>
<dbReference type="RefSeq" id="XP_023166376.2">
    <property type="nucleotide sequence ID" value="XM_023310608.2"/>
</dbReference>
<protein>
    <submittedName>
        <fullName evidence="3">Trithorax group protein osa</fullName>
    </submittedName>
</protein>
<feature type="signal peptide" evidence="1">
    <location>
        <begin position="1"/>
        <end position="20"/>
    </location>
</feature>
<organism evidence="2 3">
    <name type="scientific">Drosophila hydei</name>
    <name type="common">Fruit fly</name>
    <dbReference type="NCBI Taxonomy" id="7224"/>
    <lineage>
        <taxon>Eukaryota</taxon>
        <taxon>Metazoa</taxon>
        <taxon>Ecdysozoa</taxon>
        <taxon>Arthropoda</taxon>
        <taxon>Hexapoda</taxon>
        <taxon>Insecta</taxon>
        <taxon>Pterygota</taxon>
        <taxon>Neoptera</taxon>
        <taxon>Endopterygota</taxon>
        <taxon>Diptera</taxon>
        <taxon>Brachycera</taxon>
        <taxon>Muscomorpha</taxon>
        <taxon>Ephydroidea</taxon>
        <taxon>Drosophilidae</taxon>
        <taxon>Drosophila</taxon>
    </lineage>
</organism>
<dbReference type="AlphaFoldDB" id="A0A6J1LH15"/>
<keyword evidence="1" id="KW-0732">Signal</keyword>
<feature type="chain" id="PRO_5027073163" evidence="1">
    <location>
        <begin position="21"/>
        <end position="156"/>
    </location>
</feature>
<name>A0A6J1LH15_DROHY</name>
<accession>A0A6J1LH15</accession>
<dbReference type="KEGG" id="dhe:111596402"/>
<evidence type="ECO:0000256" key="1">
    <source>
        <dbReference type="SAM" id="SignalP"/>
    </source>
</evidence>
<evidence type="ECO:0000313" key="2">
    <source>
        <dbReference type="Proteomes" id="UP000504633"/>
    </source>
</evidence>
<proteinExistence type="predicted"/>
<dbReference type="CTD" id="42969"/>
<gene>
    <name evidence="3" type="primary">LOC111596402</name>
</gene>
<evidence type="ECO:0000313" key="3">
    <source>
        <dbReference type="RefSeq" id="XP_023166376.2"/>
    </source>
</evidence>